<accession>A0A2J8A5K1</accession>
<dbReference type="Proteomes" id="UP000236333">
    <property type="component" value="Unassembled WGS sequence"/>
</dbReference>
<name>A0A2J8A5K1_9CHLO</name>
<comment type="caution">
    <text evidence="2">The sequence shown here is derived from an EMBL/GenBank/DDBJ whole genome shotgun (WGS) entry which is preliminary data.</text>
</comment>
<evidence type="ECO:0000313" key="3">
    <source>
        <dbReference type="Proteomes" id="UP000236333"/>
    </source>
</evidence>
<reference evidence="2 3" key="1">
    <citation type="journal article" date="2017" name="Mol. Biol. Evol.">
        <title>The 4-celled Tetrabaena socialis nuclear genome reveals the essential components for genetic control of cell number at the origin of multicellularity in the volvocine lineage.</title>
        <authorList>
            <person name="Featherston J."/>
            <person name="Arakaki Y."/>
            <person name="Hanschen E.R."/>
            <person name="Ferris P.J."/>
            <person name="Michod R.E."/>
            <person name="Olson B.J.S.C."/>
            <person name="Nozaki H."/>
            <person name="Durand P.M."/>
        </authorList>
    </citation>
    <scope>NUCLEOTIDE SEQUENCE [LARGE SCALE GENOMIC DNA]</scope>
    <source>
        <strain evidence="2 3">NIES-571</strain>
    </source>
</reference>
<dbReference type="AlphaFoldDB" id="A0A2J8A5K1"/>
<feature type="non-terminal residue" evidence="2">
    <location>
        <position position="95"/>
    </location>
</feature>
<dbReference type="EMBL" id="PGGS01000160">
    <property type="protein sequence ID" value="PNH07809.1"/>
    <property type="molecule type" value="Genomic_DNA"/>
</dbReference>
<evidence type="ECO:0000313" key="1">
    <source>
        <dbReference type="EMBL" id="PNH07807.1"/>
    </source>
</evidence>
<protein>
    <submittedName>
        <fullName evidence="2">Uncharacterized protein</fullName>
    </submittedName>
</protein>
<proteinExistence type="predicted"/>
<dbReference type="OrthoDB" id="527337at2759"/>
<organism evidence="2 3">
    <name type="scientific">Tetrabaena socialis</name>
    <dbReference type="NCBI Taxonomy" id="47790"/>
    <lineage>
        <taxon>Eukaryota</taxon>
        <taxon>Viridiplantae</taxon>
        <taxon>Chlorophyta</taxon>
        <taxon>core chlorophytes</taxon>
        <taxon>Chlorophyceae</taxon>
        <taxon>CS clade</taxon>
        <taxon>Chlamydomonadales</taxon>
        <taxon>Tetrabaenaceae</taxon>
        <taxon>Tetrabaena</taxon>
    </lineage>
</organism>
<sequence>MDGSATYELSHPPRQDGGAANFTMRTAVLYMPHSGGEWPLLLGGNPYAPGVGPRTRAYRQAFMDLGVPLPPNPEDPAHWERAKVTKPEFLALAGT</sequence>
<dbReference type="EMBL" id="PGGS01000160">
    <property type="protein sequence ID" value="PNH07807.1"/>
    <property type="molecule type" value="Genomic_DNA"/>
</dbReference>
<gene>
    <name evidence="1" type="ORF">TSOC_005706</name>
    <name evidence="2" type="ORF">TSOC_005708</name>
</gene>
<keyword evidence="3" id="KW-1185">Reference proteome</keyword>
<evidence type="ECO:0000313" key="2">
    <source>
        <dbReference type="EMBL" id="PNH07809.1"/>
    </source>
</evidence>